<proteinExistence type="predicted"/>
<evidence type="ECO:0000313" key="6">
    <source>
        <dbReference type="Proteomes" id="UP000636709"/>
    </source>
</evidence>
<evidence type="ECO:0000259" key="4">
    <source>
        <dbReference type="Pfam" id="PF13947"/>
    </source>
</evidence>
<evidence type="ECO:0000256" key="3">
    <source>
        <dbReference type="SAM" id="SignalP"/>
    </source>
</evidence>
<feature type="domain" description="Wall-associated receptor kinase galacturonan-binding" evidence="4">
    <location>
        <begin position="45"/>
        <end position="104"/>
    </location>
</feature>
<dbReference type="InterPro" id="IPR025287">
    <property type="entry name" value="WAK_GUB"/>
</dbReference>
<dbReference type="GO" id="GO:0030247">
    <property type="term" value="F:polysaccharide binding"/>
    <property type="evidence" value="ECO:0007669"/>
    <property type="project" value="InterPro"/>
</dbReference>
<dbReference type="OrthoDB" id="4062651at2759"/>
<comment type="caution">
    <text evidence="5">The sequence shown here is derived from an EMBL/GenBank/DDBJ whole genome shotgun (WGS) entry which is preliminary data.</text>
</comment>
<dbReference type="Proteomes" id="UP000636709">
    <property type="component" value="Unassembled WGS sequence"/>
</dbReference>
<sequence>MGLFAARTVTWTLLLAVAALPSPLLLAADAPGDKGPNGLLPEGNCTTMCGDVVVPYPFGTTAGCYLPGYNLTCDTSQEPPRLFLGDGTLQVVSISLENSTVRVVGPDISMVKSHSKDYMANGIWGGERWGLRDGGPYILSEDYNELVLSGCALSVELVITGRWSDRAINTCSSICSGSSLGHECLEQPNSRRCQKCSGLNCCQVPVPYGHVSYTVRLTALVGLGATDIPYSVFISEEGWLWFQQYNSSMSSSAIPVVLAWAIESNTLMYVNYDPRDGNATCPKDLGSTPCHRSYNTCRNIGGAYGNHSSYICSCN</sequence>
<keyword evidence="6" id="KW-1185">Reference proteome</keyword>
<gene>
    <name evidence="5" type="ORF">HU200_039416</name>
</gene>
<dbReference type="AlphaFoldDB" id="A0A835B8I9"/>
<organism evidence="5 6">
    <name type="scientific">Digitaria exilis</name>
    <dbReference type="NCBI Taxonomy" id="1010633"/>
    <lineage>
        <taxon>Eukaryota</taxon>
        <taxon>Viridiplantae</taxon>
        <taxon>Streptophyta</taxon>
        <taxon>Embryophyta</taxon>
        <taxon>Tracheophyta</taxon>
        <taxon>Spermatophyta</taxon>
        <taxon>Magnoliopsida</taxon>
        <taxon>Liliopsida</taxon>
        <taxon>Poales</taxon>
        <taxon>Poaceae</taxon>
        <taxon>PACMAD clade</taxon>
        <taxon>Panicoideae</taxon>
        <taxon>Panicodae</taxon>
        <taxon>Paniceae</taxon>
        <taxon>Anthephorinae</taxon>
        <taxon>Digitaria</taxon>
    </lineage>
</organism>
<dbReference type="Pfam" id="PF13947">
    <property type="entry name" value="GUB_WAK_bind"/>
    <property type="match status" value="1"/>
</dbReference>
<dbReference type="PANTHER" id="PTHR33491">
    <property type="entry name" value="OSJNBA0016N04.9 PROTEIN"/>
    <property type="match status" value="1"/>
</dbReference>
<feature type="chain" id="PRO_5032759874" description="Wall-associated receptor kinase galacturonan-binding domain-containing protein" evidence="3">
    <location>
        <begin position="28"/>
        <end position="315"/>
    </location>
</feature>
<dbReference type="EMBL" id="JACEFO010001932">
    <property type="protein sequence ID" value="KAF8692751.1"/>
    <property type="molecule type" value="Genomic_DNA"/>
</dbReference>
<name>A0A835B8I9_9POAL</name>
<keyword evidence="2 3" id="KW-0732">Signal</keyword>
<evidence type="ECO:0000256" key="1">
    <source>
        <dbReference type="ARBA" id="ARBA00004167"/>
    </source>
</evidence>
<comment type="subcellular location">
    <subcellularLocation>
        <location evidence="1">Membrane</location>
        <topology evidence="1">Single-pass membrane protein</topology>
    </subcellularLocation>
</comment>
<evidence type="ECO:0000256" key="2">
    <source>
        <dbReference type="ARBA" id="ARBA00022729"/>
    </source>
</evidence>
<protein>
    <recommendedName>
        <fullName evidence="4">Wall-associated receptor kinase galacturonan-binding domain-containing protein</fullName>
    </recommendedName>
</protein>
<reference evidence="5" key="1">
    <citation type="submission" date="2020-07" db="EMBL/GenBank/DDBJ databases">
        <title>Genome sequence and genetic diversity analysis of an under-domesticated orphan crop, white fonio (Digitaria exilis).</title>
        <authorList>
            <person name="Bennetzen J.L."/>
            <person name="Chen S."/>
            <person name="Ma X."/>
            <person name="Wang X."/>
            <person name="Yssel A.E.J."/>
            <person name="Chaluvadi S.R."/>
            <person name="Johnson M."/>
            <person name="Gangashetty P."/>
            <person name="Hamidou F."/>
            <person name="Sanogo M.D."/>
            <person name="Zwaenepoel A."/>
            <person name="Wallace J."/>
            <person name="Van De Peer Y."/>
            <person name="Van Deynze A."/>
        </authorList>
    </citation>
    <scope>NUCLEOTIDE SEQUENCE</scope>
    <source>
        <tissue evidence="5">Leaves</tissue>
    </source>
</reference>
<feature type="signal peptide" evidence="3">
    <location>
        <begin position="1"/>
        <end position="27"/>
    </location>
</feature>
<accession>A0A835B8I9</accession>
<dbReference type="GO" id="GO:0016020">
    <property type="term" value="C:membrane"/>
    <property type="evidence" value="ECO:0007669"/>
    <property type="project" value="UniProtKB-SubCell"/>
</dbReference>
<evidence type="ECO:0000313" key="5">
    <source>
        <dbReference type="EMBL" id="KAF8692751.1"/>
    </source>
</evidence>